<proteinExistence type="predicted"/>
<keyword evidence="2" id="KW-1185">Reference proteome</keyword>
<evidence type="ECO:0000313" key="1">
    <source>
        <dbReference type="EMBL" id="MBB5057641.1"/>
    </source>
</evidence>
<sequence>MKIRNLMLSIVALAVFAGVVLPAEARHHHRHHHHHPHH</sequence>
<dbReference type="Proteomes" id="UP000540989">
    <property type="component" value="Unassembled WGS sequence"/>
</dbReference>
<comment type="caution">
    <text evidence="1">The sequence shown here is derived from an EMBL/GenBank/DDBJ whole genome shotgun (WGS) entry which is preliminary data.</text>
</comment>
<name>A0A7W7ZE24_9BACT</name>
<accession>A0A7W7ZE24</accession>
<reference evidence="1 2" key="1">
    <citation type="submission" date="2020-08" db="EMBL/GenBank/DDBJ databases">
        <title>Genomic Encyclopedia of Type Strains, Phase IV (KMG-V): Genome sequencing to study the core and pangenomes of soil and plant-associated prokaryotes.</title>
        <authorList>
            <person name="Whitman W."/>
        </authorList>
    </citation>
    <scope>NUCLEOTIDE SEQUENCE [LARGE SCALE GENOMIC DNA]</scope>
    <source>
        <strain evidence="1 2">M8UP14</strain>
    </source>
</reference>
<gene>
    <name evidence="1" type="ORF">HDF16_002347</name>
</gene>
<evidence type="ECO:0000313" key="2">
    <source>
        <dbReference type="Proteomes" id="UP000540989"/>
    </source>
</evidence>
<organism evidence="1 2">
    <name type="scientific">Granulicella aggregans</name>
    <dbReference type="NCBI Taxonomy" id="474949"/>
    <lineage>
        <taxon>Bacteria</taxon>
        <taxon>Pseudomonadati</taxon>
        <taxon>Acidobacteriota</taxon>
        <taxon>Terriglobia</taxon>
        <taxon>Terriglobales</taxon>
        <taxon>Acidobacteriaceae</taxon>
        <taxon>Granulicella</taxon>
    </lineage>
</organism>
<protein>
    <submittedName>
        <fullName evidence="1">Uncharacterized protein</fullName>
    </submittedName>
</protein>
<dbReference type="AlphaFoldDB" id="A0A7W7ZE24"/>
<dbReference type="EMBL" id="JACHIP010000003">
    <property type="protein sequence ID" value="MBB5057641.1"/>
    <property type="molecule type" value="Genomic_DNA"/>
</dbReference>